<dbReference type="PANTHER" id="PTHR46540">
    <property type="entry name" value="TETRATRICOPEPTIDE REPEAT PROTEIN 12"/>
    <property type="match status" value="1"/>
</dbReference>
<dbReference type="SUPFAM" id="SSF48371">
    <property type="entry name" value="ARM repeat"/>
    <property type="match status" value="1"/>
</dbReference>
<dbReference type="GO" id="GO:0070286">
    <property type="term" value="P:axonemal dynein complex assembly"/>
    <property type="evidence" value="ECO:0007669"/>
    <property type="project" value="TreeGrafter"/>
</dbReference>
<accession>A0A9Q0DMX5</accession>
<keyword evidence="1" id="KW-0802">TPR repeat</keyword>
<dbReference type="GO" id="GO:0005737">
    <property type="term" value="C:cytoplasm"/>
    <property type="evidence" value="ECO:0007669"/>
    <property type="project" value="TreeGrafter"/>
</dbReference>
<evidence type="ECO:0000313" key="2">
    <source>
        <dbReference type="EMBL" id="KAJ3590433.1"/>
    </source>
</evidence>
<name>A0A9Q0DMX5_9TELE</name>
<dbReference type="InterPro" id="IPR016024">
    <property type="entry name" value="ARM-type_fold"/>
</dbReference>
<feature type="repeat" description="TPR" evidence="1">
    <location>
        <begin position="84"/>
        <end position="117"/>
    </location>
</feature>
<comment type="caution">
    <text evidence="2">The sequence shown here is derived from an EMBL/GenBank/DDBJ whole genome shotgun (WGS) entry which is preliminary data.</text>
</comment>
<dbReference type="SUPFAM" id="SSF48452">
    <property type="entry name" value="TPR-like"/>
    <property type="match status" value="1"/>
</dbReference>
<dbReference type="PROSITE" id="PS50005">
    <property type="entry name" value="TPR"/>
    <property type="match status" value="1"/>
</dbReference>
<reference evidence="2" key="1">
    <citation type="submission" date="2022-07" db="EMBL/GenBank/DDBJ databases">
        <title>Chromosome-level genome of Muraenolepis orangiensis.</title>
        <authorList>
            <person name="Kim J."/>
        </authorList>
    </citation>
    <scope>NUCLEOTIDE SEQUENCE</scope>
    <source>
        <strain evidence="2">KU_S4_2022</strain>
        <tissue evidence="2">Muscle</tissue>
    </source>
</reference>
<dbReference type="GO" id="GO:0007288">
    <property type="term" value="P:sperm axoneme assembly"/>
    <property type="evidence" value="ECO:0007669"/>
    <property type="project" value="TreeGrafter"/>
</dbReference>
<dbReference type="Pfam" id="PF13181">
    <property type="entry name" value="TPR_8"/>
    <property type="match status" value="2"/>
</dbReference>
<dbReference type="InterPro" id="IPR019734">
    <property type="entry name" value="TPR_rpt"/>
</dbReference>
<dbReference type="Gene3D" id="1.25.40.10">
    <property type="entry name" value="Tetratricopeptide repeat domain"/>
    <property type="match status" value="1"/>
</dbReference>
<dbReference type="AlphaFoldDB" id="A0A9Q0DMX5"/>
<dbReference type="GO" id="GO:0005813">
    <property type="term" value="C:centrosome"/>
    <property type="evidence" value="ECO:0007669"/>
    <property type="project" value="TreeGrafter"/>
</dbReference>
<organism evidence="2 3">
    <name type="scientific">Muraenolepis orangiensis</name>
    <name type="common">Patagonian moray cod</name>
    <dbReference type="NCBI Taxonomy" id="630683"/>
    <lineage>
        <taxon>Eukaryota</taxon>
        <taxon>Metazoa</taxon>
        <taxon>Chordata</taxon>
        <taxon>Craniata</taxon>
        <taxon>Vertebrata</taxon>
        <taxon>Euteleostomi</taxon>
        <taxon>Actinopterygii</taxon>
        <taxon>Neopterygii</taxon>
        <taxon>Teleostei</taxon>
        <taxon>Neoteleostei</taxon>
        <taxon>Acanthomorphata</taxon>
        <taxon>Zeiogadaria</taxon>
        <taxon>Gadariae</taxon>
        <taxon>Gadiformes</taxon>
        <taxon>Muraenolepidoidei</taxon>
        <taxon>Muraenolepididae</taxon>
        <taxon>Muraenolepis</taxon>
    </lineage>
</organism>
<evidence type="ECO:0008006" key="4">
    <source>
        <dbReference type="Google" id="ProtNLM"/>
    </source>
</evidence>
<sequence>MDTLGDLDNFLHNVDTIKLKLKGNEAYARQDYNAAVEFYSDGLAELRDMQPLYTNRAQAYIKLGKYAEAVSDCEWALKCNERCIKAYVHMGKAYIGLRKYKEARNCYEKIVEIEPGREKMAKEYLTQLELEEERERQELSAREELDRGGQRASAVPQLLEKLSRPNQSPLHYCRGLELLSQAIHDCTGQTLFRLNNGFTVINGNDTVRSCLPHGSRTPEVHASLLRLWWAICDRNDENQKTLWACPVFGRAVVDWLASEHTAVRRETLALLLLYSRTHRGRRMAVDHLDVQMLMKNLMKCITNPKDQQEISALAVLDNFASENRFCMQLRDKLTDTRAAGVLSNVLPQCSAALQLAVDGGVVSAMRRVLRGSSQVLAPPPKHISGALIGSSLSLGTGPSSTRYAMKTITACTAASTLAREELLSSDKRLSVLLGVLETSDDEVVLGNAALCLGHCLEVEGAARDLLGTDARHGCPVDNPELPSCPEDPLPQGTTCSLLPCLLTRYLFSLSLSLVSRHMHKLRELHGVEVLHSCMKLVT</sequence>
<evidence type="ECO:0000313" key="3">
    <source>
        <dbReference type="Proteomes" id="UP001148018"/>
    </source>
</evidence>
<dbReference type="Gene3D" id="1.25.10.10">
    <property type="entry name" value="Leucine-rich Repeat Variant"/>
    <property type="match status" value="1"/>
</dbReference>
<gene>
    <name evidence="2" type="ORF">NHX12_008384</name>
</gene>
<dbReference type="Proteomes" id="UP001148018">
    <property type="component" value="Unassembled WGS sequence"/>
</dbReference>
<evidence type="ECO:0000256" key="1">
    <source>
        <dbReference type="PROSITE-ProRule" id="PRU00339"/>
    </source>
</evidence>
<dbReference type="SMART" id="SM00028">
    <property type="entry name" value="TPR"/>
    <property type="match status" value="3"/>
</dbReference>
<dbReference type="InterPro" id="IPR011989">
    <property type="entry name" value="ARM-like"/>
</dbReference>
<protein>
    <recommendedName>
        <fullName evidence="4">Tetratricopeptide repeat domain 12</fullName>
    </recommendedName>
</protein>
<dbReference type="EMBL" id="JANIIK010000114">
    <property type="protein sequence ID" value="KAJ3590433.1"/>
    <property type="molecule type" value="Genomic_DNA"/>
</dbReference>
<dbReference type="PROSITE" id="PS50293">
    <property type="entry name" value="TPR_REGION"/>
    <property type="match status" value="1"/>
</dbReference>
<proteinExistence type="predicted"/>
<dbReference type="InterPro" id="IPR011990">
    <property type="entry name" value="TPR-like_helical_dom_sf"/>
</dbReference>
<keyword evidence="3" id="KW-1185">Reference proteome</keyword>
<dbReference type="InterPro" id="IPR043195">
    <property type="entry name" value="TTC12"/>
</dbReference>
<dbReference type="OrthoDB" id="629492at2759"/>
<dbReference type="PANTHER" id="PTHR46540:SF1">
    <property type="entry name" value="TETRATRICOPEPTIDE REPEAT PROTEIN 12"/>
    <property type="match status" value="1"/>
</dbReference>